<dbReference type="Pfam" id="PF00501">
    <property type="entry name" value="AMP-binding"/>
    <property type="match status" value="1"/>
</dbReference>
<accession>A0A814XI28</accession>
<keyword evidence="2" id="KW-0547">Nucleotide-binding</keyword>
<organism evidence="8 9">
    <name type="scientific">Adineta steineri</name>
    <dbReference type="NCBI Taxonomy" id="433720"/>
    <lineage>
        <taxon>Eukaryota</taxon>
        <taxon>Metazoa</taxon>
        <taxon>Spiralia</taxon>
        <taxon>Gnathifera</taxon>
        <taxon>Rotifera</taxon>
        <taxon>Eurotatoria</taxon>
        <taxon>Bdelloidea</taxon>
        <taxon>Adinetida</taxon>
        <taxon>Adinetidae</taxon>
        <taxon>Adineta</taxon>
    </lineage>
</organism>
<keyword evidence="4" id="KW-0067">ATP-binding</keyword>
<evidence type="ECO:0000259" key="6">
    <source>
        <dbReference type="Pfam" id="PF00501"/>
    </source>
</evidence>
<dbReference type="Proteomes" id="UP000663891">
    <property type="component" value="Unassembled WGS sequence"/>
</dbReference>
<dbReference type="SUPFAM" id="SSF56801">
    <property type="entry name" value="Acetyl-CoA synthetase-like"/>
    <property type="match status" value="1"/>
</dbReference>
<reference evidence="8" key="1">
    <citation type="submission" date="2021-02" db="EMBL/GenBank/DDBJ databases">
        <authorList>
            <person name="Nowell W R."/>
        </authorList>
    </citation>
    <scope>NUCLEOTIDE SEQUENCE</scope>
</reference>
<feature type="domain" description="Thioester reductase (TE)" evidence="7">
    <location>
        <begin position="984"/>
        <end position="1222"/>
    </location>
</feature>
<dbReference type="InterPro" id="IPR036291">
    <property type="entry name" value="NAD(P)-bd_dom_sf"/>
</dbReference>
<evidence type="ECO:0000259" key="7">
    <source>
        <dbReference type="Pfam" id="PF07993"/>
    </source>
</evidence>
<evidence type="ECO:0000256" key="5">
    <source>
        <dbReference type="ARBA" id="ARBA00026121"/>
    </source>
</evidence>
<dbReference type="GO" id="GO:0004467">
    <property type="term" value="F:long-chain fatty acid-CoA ligase activity"/>
    <property type="evidence" value="ECO:0007669"/>
    <property type="project" value="UniProtKB-EC"/>
</dbReference>
<dbReference type="PANTHER" id="PTHR43272:SF33">
    <property type="entry name" value="AMP-BINDING DOMAIN-CONTAINING PROTEIN-RELATED"/>
    <property type="match status" value="1"/>
</dbReference>
<evidence type="ECO:0000256" key="4">
    <source>
        <dbReference type="ARBA" id="ARBA00022840"/>
    </source>
</evidence>
<dbReference type="Gene3D" id="3.40.50.720">
    <property type="entry name" value="NAD(P)-binding Rossmann-like Domain"/>
    <property type="match status" value="1"/>
</dbReference>
<dbReference type="InterPro" id="IPR000873">
    <property type="entry name" value="AMP-dep_synth/lig_dom"/>
</dbReference>
<proteinExistence type="predicted"/>
<comment type="caution">
    <text evidence="8">The sequence shown here is derived from an EMBL/GenBank/DDBJ whole genome shotgun (WGS) entry which is preliminary data.</text>
</comment>
<evidence type="ECO:0000313" key="8">
    <source>
        <dbReference type="EMBL" id="CAF1216995.1"/>
    </source>
</evidence>
<gene>
    <name evidence="8" type="ORF">VCS650_LOCUS26500</name>
</gene>
<dbReference type="InterPro" id="IPR013120">
    <property type="entry name" value="FAR_NAD-bd"/>
</dbReference>
<protein>
    <recommendedName>
        <fullName evidence="5">long-chain-fatty-acid--CoA ligase</fullName>
        <ecNumber evidence="5">6.2.1.3</ecNumber>
    </recommendedName>
</protein>
<name>A0A814XI28_9BILA</name>
<dbReference type="GO" id="GO:0016020">
    <property type="term" value="C:membrane"/>
    <property type="evidence" value="ECO:0007669"/>
    <property type="project" value="TreeGrafter"/>
</dbReference>
<dbReference type="SUPFAM" id="SSF51735">
    <property type="entry name" value="NAD(P)-binding Rossmann-fold domains"/>
    <property type="match status" value="1"/>
</dbReference>
<evidence type="ECO:0000256" key="1">
    <source>
        <dbReference type="ARBA" id="ARBA00022598"/>
    </source>
</evidence>
<dbReference type="EC" id="6.2.1.3" evidence="5"/>
<keyword evidence="1" id="KW-0436">Ligase</keyword>
<keyword evidence="3" id="KW-0443">Lipid metabolism</keyword>
<dbReference type="EMBL" id="CAJNON010000357">
    <property type="protein sequence ID" value="CAF1216995.1"/>
    <property type="molecule type" value="Genomic_DNA"/>
</dbReference>
<sequence length="1348" mass="153601">MSRDTYCSGTFIGQRISDESIDLNNTEENRLKFTLCFTPTKNYPSVFGGGLYDSYLSIIHGTYNGTKRECSMIEIINGISTYSYQCKLIIDKSKGTVYLHGTWKSLINSNLFGKLAMICEEDIPTDFLSGIWIGQSDPDEELHDFFIPINPIRWCITIFRTHNDQWQLFGSGYFNDSADIPDQPLLFFTLEGNGTLDDMNIIKKYNTNTDYTVEYRGKFIELENKNFQFQGRWSNLTAGSYGSFFAKQFRLNPLISYRLDICICEICGNAINPGDNRWCCFQCTYNTCSSGCHLNSLAMNHKHELIVDILPCQKVAQGNTSVELIENAFQLFHLSPLLIYKNQETNEFTSLSYGEMFDKCIKLSKYWKKFVGNANDDNRPFILLICNTSPAYICCLLSGLLLQSVIVPINGSLHIDAIKHTLSITNPSIIVIDEQYYDKVHPVLSSTQKDSLMIIYKHEEQFLHQSKTMNNTTNIISLTNALEFGETSSIDIKSPFNLSSTTISAIFSTSGSTGYPKGAIFTEDLIVPTDNFTLISPFIRIDYQPFDPTILLSLMTTIRYGSSRGLTNLNDMWNDIKYIKPTSLGLTPQLWNLIYKNYLSKLNDNLTLMEKESVEKDIRNDLGGRVHVGTSGGGSISPTVLFFIRNKLKIDLVDMYGCRECGNISKNGVIYPGIDVKLIPVADMDDCDGIHQGEICIHSPKMIQRYLGMDQHSSFIQIDGKTYYKTGDVGHLEGKTIKLIDRSGIMIKNSQGEWISPVKIENIIEQLSEISTSFIIGDSNYSYVIAIICPSQSGSTLNDIDMLQLIRFHCNQSALNGHEIPQGVFIERNIIWNEKNGLIKEKKCRHALSQYYSDLKTKLFNQELIYENLKNNQLTEEFIEILENILNRKLNGQINGDNTFLEIGADSLCISLLCKIFNDRGISIKPSTIYNHQLSHLNHILTKKHFISNEIIHDINWNEQSRLPHHIRKLCSNFKLSEKKNILVTGATGFLGPLIICEIAKQMDDNVNIYCIIRATDDEHAKQRLQDDLEKCGKMNLLNWKQIHCIVGDISKDNLGLTNDLYNKLIEEIGFIYHNASQVHLEMPYKALKKWNVQGTLNVLEFALKSHGKFIYTSSVAALPASNDLKEDSNGWTCLTSNEINQKDGYGQTKVICEKILKQASDLGAHIIIIRPCSISPHINTGYTNLNDFINILLRTQIELNTIVENSNMKLHFVPVDYCAKVTVALSKHFESQGKCFNLYGNPFSIANIYKILFDKLSNINIKKIKQNQWKEFVLNNLSENSRSWPLRERIAAIQFVNEYHGDEQHVGVPIHMTKEFLEKQCLISWFEIKDEDFIKSIDYMIQQKYFN</sequence>
<keyword evidence="3" id="KW-0276">Fatty acid metabolism</keyword>
<evidence type="ECO:0000256" key="2">
    <source>
        <dbReference type="ARBA" id="ARBA00022741"/>
    </source>
</evidence>
<dbReference type="GO" id="GO:0005524">
    <property type="term" value="F:ATP binding"/>
    <property type="evidence" value="ECO:0007669"/>
    <property type="project" value="UniProtKB-KW"/>
</dbReference>
<feature type="domain" description="AMP-dependent synthetase/ligase" evidence="6">
    <location>
        <begin position="346"/>
        <end position="707"/>
    </location>
</feature>
<evidence type="ECO:0000256" key="3">
    <source>
        <dbReference type="ARBA" id="ARBA00022832"/>
    </source>
</evidence>
<evidence type="ECO:0000313" key="9">
    <source>
        <dbReference type="Proteomes" id="UP000663891"/>
    </source>
</evidence>
<dbReference type="Pfam" id="PF07993">
    <property type="entry name" value="NAD_binding_4"/>
    <property type="match status" value="1"/>
</dbReference>
<dbReference type="InterPro" id="IPR042099">
    <property type="entry name" value="ANL_N_sf"/>
</dbReference>
<dbReference type="OrthoDB" id="10253869at2759"/>
<dbReference type="Gene3D" id="3.40.50.12780">
    <property type="entry name" value="N-terminal domain of ligase-like"/>
    <property type="match status" value="1"/>
</dbReference>
<dbReference type="PANTHER" id="PTHR43272">
    <property type="entry name" value="LONG-CHAIN-FATTY-ACID--COA LIGASE"/>
    <property type="match status" value="1"/>
</dbReference>